<dbReference type="GO" id="GO:0016787">
    <property type="term" value="F:hydrolase activity"/>
    <property type="evidence" value="ECO:0007669"/>
    <property type="project" value="UniProtKB-KW"/>
</dbReference>
<evidence type="ECO:0000256" key="2">
    <source>
        <dbReference type="ARBA" id="ARBA00022801"/>
    </source>
</evidence>
<feature type="short sequence motif" description="Histidine triad motif" evidence="3">
    <location>
        <begin position="114"/>
        <end position="118"/>
    </location>
</feature>
<organism evidence="5 6">
    <name type="scientific">Tulasnella calospora MUT 4182</name>
    <dbReference type="NCBI Taxonomy" id="1051891"/>
    <lineage>
        <taxon>Eukaryota</taxon>
        <taxon>Fungi</taxon>
        <taxon>Dikarya</taxon>
        <taxon>Basidiomycota</taxon>
        <taxon>Agaricomycotina</taxon>
        <taxon>Agaricomycetes</taxon>
        <taxon>Cantharellales</taxon>
        <taxon>Tulasnellaceae</taxon>
        <taxon>Tulasnella</taxon>
    </lineage>
</organism>
<dbReference type="PANTHER" id="PTHR12486:SF5">
    <property type="entry name" value="ADENOSINE 5'-MONOPHOSPHORAMIDASE HINT3"/>
    <property type="match status" value="1"/>
</dbReference>
<dbReference type="HOGENOM" id="CLU_056776_4_1_1"/>
<feature type="domain" description="HIT" evidence="4">
    <location>
        <begin position="24"/>
        <end position="130"/>
    </location>
</feature>
<gene>
    <name evidence="5" type="ORF">M407DRAFT_88977</name>
</gene>
<dbReference type="InterPro" id="IPR011146">
    <property type="entry name" value="HIT-like"/>
</dbReference>
<evidence type="ECO:0000313" key="5">
    <source>
        <dbReference type="EMBL" id="KIO34658.1"/>
    </source>
</evidence>
<dbReference type="Proteomes" id="UP000054248">
    <property type="component" value="Unassembled WGS sequence"/>
</dbReference>
<proteinExistence type="predicted"/>
<protein>
    <recommendedName>
        <fullName evidence="4">HIT domain-containing protein</fullName>
    </recommendedName>
</protein>
<reference evidence="5 6" key="1">
    <citation type="submission" date="2014-04" db="EMBL/GenBank/DDBJ databases">
        <authorList>
            <consortium name="DOE Joint Genome Institute"/>
            <person name="Kuo A."/>
            <person name="Girlanda M."/>
            <person name="Perotto S."/>
            <person name="Kohler A."/>
            <person name="Nagy L.G."/>
            <person name="Floudas D."/>
            <person name="Copeland A."/>
            <person name="Barry K.W."/>
            <person name="Cichocki N."/>
            <person name="Veneault-Fourrey C."/>
            <person name="LaButti K."/>
            <person name="Lindquist E.A."/>
            <person name="Lipzen A."/>
            <person name="Lundell T."/>
            <person name="Morin E."/>
            <person name="Murat C."/>
            <person name="Sun H."/>
            <person name="Tunlid A."/>
            <person name="Henrissat B."/>
            <person name="Grigoriev I.V."/>
            <person name="Hibbett D.S."/>
            <person name="Martin F."/>
            <person name="Nordberg H.P."/>
            <person name="Cantor M.N."/>
            <person name="Hua S.X."/>
        </authorList>
    </citation>
    <scope>NUCLEOTIDE SEQUENCE [LARGE SCALE GENOMIC DNA]</scope>
    <source>
        <strain evidence="5 6">MUT 4182</strain>
    </source>
</reference>
<reference evidence="6" key="2">
    <citation type="submission" date="2015-01" db="EMBL/GenBank/DDBJ databases">
        <title>Evolutionary Origins and Diversification of the Mycorrhizal Mutualists.</title>
        <authorList>
            <consortium name="DOE Joint Genome Institute"/>
            <consortium name="Mycorrhizal Genomics Consortium"/>
            <person name="Kohler A."/>
            <person name="Kuo A."/>
            <person name="Nagy L.G."/>
            <person name="Floudas D."/>
            <person name="Copeland A."/>
            <person name="Barry K.W."/>
            <person name="Cichocki N."/>
            <person name="Veneault-Fourrey C."/>
            <person name="LaButti K."/>
            <person name="Lindquist E.A."/>
            <person name="Lipzen A."/>
            <person name="Lundell T."/>
            <person name="Morin E."/>
            <person name="Murat C."/>
            <person name="Riley R."/>
            <person name="Ohm R."/>
            <person name="Sun H."/>
            <person name="Tunlid A."/>
            <person name="Henrissat B."/>
            <person name="Grigoriev I.V."/>
            <person name="Hibbett D.S."/>
            <person name="Martin F."/>
        </authorList>
    </citation>
    <scope>NUCLEOTIDE SEQUENCE [LARGE SCALE GENOMIC DNA]</scope>
    <source>
        <strain evidence="6">MUT 4182</strain>
    </source>
</reference>
<dbReference type="InterPro" id="IPR036265">
    <property type="entry name" value="HIT-like_sf"/>
</dbReference>
<dbReference type="Pfam" id="PF11969">
    <property type="entry name" value="DcpS_C"/>
    <property type="match status" value="1"/>
</dbReference>
<evidence type="ECO:0000313" key="6">
    <source>
        <dbReference type="Proteomes" id="UP000054248"/>
    </source>
</evidence>
<keyword evidence="1" id="KW-0547">Nucleotide-binding</keyword>
<accession>A0A0C3LKJ3</accession>
<dbReference type="PANTHER" id="PTHR12486">
    <property type="entry name" value="APRATAXIN-RELATED"/>
    <property type="match status" value="1"/>
</dbReference>
<name>A0A0C3LKJ3_9AGAM</name>
<dbReference type="PROSITE" id="PS51084">
    <property type="entry name" value="HIT_2"/>
    <property type="match status" value="1"/>
</dbReference>
<evidence type="ECO:0000259" key="4">
    <source>
        <dbReference type="PROSITE" id="PS51084"/>
    </source>
</evidence>
<sequence>MIWKLLTHPFRPLDPNAHDRSVRPKCVFCHIEKEKILAESDEFLVFRDRNPAAKEHLLVTSRQHIESVRTLTMDDIPLLKTMEEAGKLALLNLGHPEDTHVLGYHIPPFNSINHLHLHAQALPYQGARKKVKYPRSERHDNMKGWTWFIESSQVQRTLEAHRNVTIKPC</sequence>
<keyword evidence="6" id="KW-1185">Reference proteome</keyword>
<dbReference type="SUPFAM" id="SSF54197">
    <property type="entry name" value="HIT-like"/>
    <property type="match status" value="1"/>
</dbReference>
<dbReference type="EMBL" id="KN822942">
    <property type="protein sequence ID" value="KIO34658.1"/>
    <property type="molecule type" value="Genomic_DNA"/>
</dbReference>
<dbReference type="AlphaFoldDB" id="A0A0C3LKJ3"/>
<dbReference type="GO" id="GO:0000166">
    <property type="term" value="F:nucleotide binding"/>
    <property type="evidence" value="ECO:0007669"/>
    <property type="project" value="UniProtKB-KW"/>
</dbReference>
<evidence type="ECO:0000256" key="3">
    <source>
        <dbReference type="PROSITE-ProRule" id="PRU00464"/>
    </source>
</evidence>
<keyword evidence="2" id="KW-0378">Hydrolase</keyword>
<dbReference type="Gene3D" id="3.30.428.10">
    <property type="entry name" value="HIT-like"/>
    <property type="match status" value="1"/>
</dbReference>
<evidence type="ECO:0000256" key="1">
    <source>
        <dbReference type="ARBA" id="ARBA00022741"/>
    </source>
</evidence>
<dbReference type="OrthoDB" id="1915375at2759"/>